<name>A0A3M7RF67_BRAPC</name>
<proteinExistence type="predicted"/>
<keyword evidence="2" id="KW-1185">Reference proteome</keyword>
<reference evidence="1 2" key="1">
    <citation type="journal article" date="2018" name="Sci. Rep.">
        <title>Genomic signatures of local adaptation to the degree of environmental predictability in rotifers.</title>
        <authorList>
            <person name="Franch-Gras L."/>
            <person name="Hahn C."/>
            <person name="Garcia-Roger E.M."/>
            <person name="Carmona M.J."/>
            <person name="Serra M."/>
            <person name="Gomez A."/>
        </authorList>
    </citation>
    <scope>NUCLEOTIDE SEQUENCE [LARGE SCALE GENOMIC DNA]</scope>
    <source>
        <strain evidence="1">HYR1</strain>
    </source>
</reference>
<dbReference type="EMBL" id="REGN01003523">
    <property type="protein sequence ID" value="RNA22157.1"/>
    <property type="molecule type" value="Genomic_DNA"/>
</dbReference>
<evidence type="ECO:0000313" key="2">
    <source>
        <dbReference type="Proteomes" id="UP000276133"/>
    </source>
</evidence>
<dbReference type="Proteomes" id="UP000276133">
    <property type="component" value="Unassembled WGS sequence"/>
</dbReference>
<protein>
    <submittedName>
        <fullName evidence="1">Uncharacterized protein</fullName>
    </submittedName>
</protein>
<evidence type="ECO:0000313" key="1">
    <source>
        <dbReference type="EMBL" id="RNA22157.1"/>
    </source>
</evidence>
<organism evidence="1 2">
    <name type="scientific">Brachionus plicatilis</name>
    <name type="common">Marine rotifer</name>
    <name type="synonym">Brachionus muelleri</name>
    <dbReference type="NCBI Taxonomy" id="10195"/>
    <lineage>
        <taxon>Eukaryota</taxon>
        <taxon>Metazoa</taxon>
        <taxon>Spiralia</taxon>
        <taxon>Gnathifera</taxon>
        <taxon>Rotifera</taxon>
        <taxon>Eurotatoria</taxon>
        <taxon>Monogononta</taxon>
        <taxon>Pseudotrocha</taxon>
        <taxon>Ploima</taxon>
        <taxon>Brachionidae</taxon>
        <taxon>Brachionus</taxon>
    </lineage>
</organism>
<accession>A0A3M7RF67</accession>
<comment type="caution">
    <text evidence="1">The sequence shown here is derived from an EMBL/GenBank/DDBJ whole genome shotgun (WGS) entry which is preliminary data.</text>
</comment>
<gene>
    <name evidence="1" type="ORF">BpHYR1_014925</name>
</gene>
<dbReference type="AlphaFoldDB" id="A0A3M7RF67"/>
<sequence>MVKKRHMVINKVGETIVEMDQVLVEANLVQVPLSYQIPQIVAVPLPARILFQEILKIKKIKIKNNYRKLVFTTLRVKPKSKLFSSRS</sequence>